<reference evidence="1" key="1">
    <citation type="journal article" date="2021" name="Proc. Natl. Acad. Sci. U.S.A.">
        <title>A Catalog of Tens of Thousands of Viruses from Human Metagenomes Reveals Hidden Associations with Chronic Diseases.</title>
        <authorList>
            <person name="Tisza M.J."/>
            <person name="Buck C.B."/>
        </authorList>
    </citation>
    <scope>NUCLEOTIDE SEQUENCE</scope>
    <source>
        <strain evidence="1">CtMYJ33</strain>
    </source>
</reference>
<name>A0A8S5PAR1_9CAUD</name>
<proteinExistence type="predicted"/>
<dbReference type="EMBL" id="BK015370">
    <property type="protein sequence ID" value="DAE03701.1"/>
    <property type="molecule type" value="Genomic_DNA"/>
</dbReference>
<sequence length="33" mass="3889">MMLLLPLIIIKLIVIPLHKRFKILFNALFILLS</sequence>
<organism evidence="1">
    <name type="scientific">Siphoviridae sp. ctMYJ33</name>
    <dbReference type="NCBI Taxonomy" id="2825461"/>
    <lineage>
        <taxon>Viruses</taxon>
        <taxon>Duplodnaviria</taxon>
        <taxon>Heunggongvirae</taxon>
        <taxon>Uroviricota</taxon>
        <taxon>Caudoviricetes</taxon>
    </lineage>
</organism>
<protein>
    <submittedName>
        <fullName evidence="1">Uncharacterized protein</fullName>
    </submittedName>
</protein>
<accession>A0A8S5PAR1</accession>
<evidence type="ECO:0000313" key="1">
    <source>
        <dbReference type="EMBL" id="DAE03701.1"/>
    </source>
</evidence>